<evidence type="ECO:0000313" key="4">
    <source>
        <dbReference type="RefSeq" id="XP_026672573.1"/>
    </source>
</evidence>
<dbReference type="KEGG" id="ccal:108628834"/>
<dbReference type="PANTHER" id="PTHR34494">
    <property type="entry name" value="PROTEIN CBG25024"/>
    <property type="match status" value="1"/>
</dbReference>
<dbReference type="RefSeq" id="XP_026672573.1">
    <property type="nucleotide sequence ID" value="XM_026816772.1"/>
</dbReference>
<evidence type="ECO:0000313" key="5">
    <source>
        <dbReference type="RefSeq" id="XP_026672575.1"/>
    </source>
</evidence>
<evidence type="ECO:0000313" key="3">
    <source>
        <dbReference type="RefSeq" id="XP_017886517.1"/>
    </source>
</evidence>
<evidence type="ECO:0000313" key="2">
    <source>
        <dbReference type="Proteomes" id="UP000694925"/>
    </source>
</evidence>
<feature type="compositionally biased region" description="Basic and acidic residues" evidence="1">
    <location>
        <begin position="357"/>
        <end position="371"/>
    </location>
</feature>
<accession>A0AAJ7S7Z6</accession>
<proteinExistence type="predicted"/>
<keyword evidence="2" id="KW-1185">Reference proteome</keyword>
<evidence type="ECO:0000313" key="6">
    <source>
        <dbReference type="RefSeq" id="XP_026672576.1"/>
    </source>
</evidence>
<sequence length="576" mass="63088">MPGIDWIPGVSHVKSLVQAVTGDTEGAARTMENFHKECPIVSQVTSIVQLAAGDAEGALETQKRCLGTVNNVANGIPVIGHAKGLVHHAVGDHEGGNQAFNAATRSTVVVASGAAAGIATGGIGAIPAGIAAGVGYDATASAISGEDQGYIAAFKNAVDNPSAGAFIDAIAIPVGDGLAGYSGGQIANKIHLNNLKALRAAKLEQIDAAATSGEALKLGREANALTAKINTLETGTPHYWNDPKSGKVAAEASTSKVSVPVSGYVDKNKQEEEQIENVIAGIRDYVVLNNDVCQDTAFEREDALYHDSYVEAIEVKENRKQAQKQMYERDEQPPKKNIFDLFSSVEFTTLSDLLKSINKDPNREPNRDPNRKPNNNSRPLLTFPWLRLVMPEEFRYTVVAQLNSCYRGLYHSFIRHMNDWAQVIPSDISAAIERLSPLLTEIDHVVSANDQYDAAEATKKFLEARRGLDFEEYEDLQKALVEIQMSIHRFIQENITFDNYQGRSLNMNGQERLYFRVETEVGTKAMVICLSERLQPITGDVCPIRILVTVYFESWNDFKSHGLLETKKEMEQNRKK</sequence>
<dbReference type="RefSeq" id="XP_017886517.1">
    <property type="nucleotide sequence ID" value="XM_018031028.2"/>
</dbReference>
<feature type="region of interest" description="Disordered" evidence="1">
    <location>
        <begin position="356"/>
        <end position="376"/>
    </location>
</feature>
<protein>
    <submittedName>
        <fullName evidence="3 4">Uncharacterized protein LOC108628834</fullName>
    </submittedName>
</protein>
<name>A0AAJ7S7Z6_9HYME</name>
<reference evidence="3 4" key="1">
    <citation type="submission" date="2025-04" db="UniProtKB">
        <authorList>
            <consortium name="RefSeq"/>
        </authorList>
    </citation>
    <scope>IDENTIFICATION</scope>
    <source>
        <tissue evidence="3 4">Whole body</tissue>
    </source>
</reference>
<dbReference type="RefSeq" id="XP_026672576.1">
    <property type="nucleotide sequence ID" value="XM_026816775.1"/>
</dbReference>
<dbReference type="PANTHER" id="PTHR34494:SF1">
    <property type="entry name" value="PROTEIN CBG25024"/>
    <property type="match status" value="1"/>
</dbReference>
<dbReference type="Proteomes" id="UP000694925">
    <property type="component" value="Unplaced"/>
</dbReference>
<dbReference type="GeneID" id="108628834"/>
<gene>
    <name evidence="3 4 5 6" type="primary">LOC108628834</name>
</gene>
<evidence type="ECO:0000256" key="1">
    <source>
        <dbReference type="SAM" id="MobiDB-lite"/>
    </source>
</evidence>
<dbReference type="RefSeq" id="XP_026672575.1">
    <property type="nucleotide sequence ID" value="XM_026816774.1"/>
</dbReference>
<organism evidence="2 4">
    <name type="scientific">Ceratina calcarata</name>
    <dbReference type="NCBI Taxonomy" id="156304"/>
    <lineage>
        <taxon>Eukaryota</taxon>
        <taxon>Metazoa</taxon>
        <taxon>Ecdysozoa</taxon>
        <taxon>Arthropoda</taxon>
        <taxon>Hexapoda</taxon>
        <taxon>Insecta</taxon>
        <taxon>Pterygota</taxon>
        <taxon>Neoptera</taxon>
        <taxon>Endopterygota</taxon>
        <taxon>Hymenoptera</taxon>
        <taxon>Apocrita</taxon>
        <taxon>Aculeata</taxon>
        <taxon>Apoidea</taxon>
        <taxon>Anthophila</taxon>
        <taxon>Apidae</taxon>
        <taxon>Ceratina</taxon>
        <taxon>Zadontomerus</taxon>
    </lineage>
</organism>
<dbReference type="AlphaFoldDB" id="A0AAJ7S7Z6"/>